<organism evidence="1 2">
    <name type="scientific">Liberibacter crescens (strain BT-1)</name>
    <dbReference type="NCBI Taxonomy" id="1215343"/>
    <lineage>
        <taxon>Bacteria</taxon>
        <taxon>Pseudomonadati</taxon>
        <taxon>Pseudomonadota</taxon>
        <taxon>Alphaproteobacteria</taxon>
        <taxon>Hyphomicrobiales</taxon>
        <taxon>Rhizobiaceae</taxon>
        <taxon>Liberibacter</taxon>
    </lineage>
</organism>
<dbReference type="KEGG" id="lcc:B488_03750"/>
<sequence>MTIMMKAMAILGHIDHSVALVDNIILFKIAIIQSSSITNYTA</sequence>
<evidence type="ECO:0000313" key="2">
    <source>
        <dbReference type="Proteomes" id="UP000010799"/>
    </source>
</evidence>
<gene>
    <name evidence="1" type="ordered locus">B488_03750</name>
</gene>
<keyword evidence="2" id="KW-1185">Reference proteome</keyword>
<accession>L0ETS3</accession>
<dbReference type="PATRIC" id="fig|1215343.11.peg.384"/>
<name>L0ETS3_LIBCB</name>
<evidence type="ECO:0000313" key="1">
    <source>
        <dbReference type="EMBL" id="AGA64367.1"/>
    </source>
</evidence>
<protein>
    <submittedName>
        <fullName evidence="1">Uncharacterized protein</fullName>
    </submittedName>
</protein>
<reference evidence="1 2" key="1">
    <citation type="journal article" date="2012" name="Stand. Genomic Sci.">
        <title>Complete genome sequence of Liberibacter crescens BT-1.</title>
        <authorList>
            <person name="Leonard M.T."/>
            <person name="Fagen J.R."/>
            <person name="Davis-Richardson A.G."/>
            <person name="Davis M.J."/>
            <person name="Triplett E.W."/>
        </authorList>
    </citation>
    <scope>NUCLEOTIDE SEQUENCE [LARGE SCALE GENOMIC DNA]</scope>
    <source>
        <strain evidence="1 2">BT-1</strain>
    </source>
</reference>
<dbReference type="AlphaFoldDB" id="L0ETS3"/>
<dbReference type="HOGENOM" id="CLU_3253577_0_0_5"/>
<dbReference type="Proteomes" id="UP000010799">
    <property type="component" value="Chromosome"/>
</dbReference>
<proteinExistence type="predicted"/>
<dbReference type="EMBL" id="CP003789">
    <property type="protein sequence ID" value="AGA64367.1"/>
    <property type="molecule type" value="Genomic_DNA"/>
</dbReference>